<dbReference type="InterPro" id="IPR027417">
    <property type="entry name" value="P-loop_NTPase"/>
</dbReference>
<dbReference type="GO" id="GO:0005524">
    <property type="term" value="F:ATP binding"/>
    <property type="evidence" value="ECO:0007669"/>
    <property type="project" value="UniProtKB-KW"/>
</dbReference>
<proteinExistence type="predicted"/>
<evidence type="ECO:0000313" key="5">
    <source>
        <dbReference type="EMBL" id="SES63357.1"/>
    </source>
</evidence>
<dbReference type="Proteomes" id="UP000198618">
    <property type="component" value="Unassembled WGS sequence"/>
</dbReference>
<dbReference type="Gene3D" id="3.40.50.300">
    <property type="entry name" value="P-loop containing nucleotide triphosphate hydrolases"/>
    <property type="match status" value="2"/>
</dbReference>
<dbReference type="InterPro" id="IPR003439">
    <property type="entry name" value="ABC_transporter-like_ATP-bd"/>
</dbReference>
<evidence type="ECO:0000313" key="6">
    <source>
        <dbReference type="Proteomes" id="UP000198618"/>
    </source>
</evidence>
<dbReference type="PROSITE" id="PS00211">
    <property type="entry name" value="ABC_TRANSPORTER_1"/>
    <property type="match status" value="1"/>
</dbReference>
<dbReference type="SUPFAM" id="SSF52540">
    <property type="entry name" value="P-loop containing nucleoside triphosphate hydrolases"/>
    <property type="match status" value="2"/>
</dbReference>
<dbReference type="AlphaFoldDB" id="A0A1H9Y3Q4"/>
<dbReference type="GO" id="GO:0016887">
    <property type="term" value="F:ATP hydrolysis activity"/>
    <property type="evidence" value="ECO:0007669"/>
    <property type="project" value="InterPro"/>
</dbReference>
<dbReference type="EMBL" id="FOHE01000001">
    <property type="protein sequence ID" value="SES63357.1"/>
    <property type="molecule type" value="Genomic_DNA"/>
</dbReference>
<evidence type="ECO:0000259" key="4">
    <source>
        <dbReference type="PROSITE" id="PS50893"/>
    </source>
</evidence>
<reference evidence="5 6" key="1">
    <citation type="submission" date="2016-10" db="EMBL/GenBank/DDBJ databases">
        <authorList>
            <person name="de Groot N.N."/>
        </authorList>
    </citation>
    <scope>NUCLEOTIDE SEQUENCE [LARGE SCALE GENOMIC DNA]</scope>
    <source>
        <strain evidence="5 6">IBRC-M 10780</strain>
    </source>
</reference>
<keyword evidence="2" id="KW-0547">Nucleotide-binding</keyword>
<dbReference type="STRING" id="930131.SAMN05216389_101168"/>
<feature type="domain" description="ABC transporter" evidence="4">
    <location>
        <begin position="3"/>
        <end position="206"/>
    </location>
</feature>
<dbReference type="SMART" id="SM00382">
    <property type="entry name" value="AAA"/>
    <property type="match status" value="2"/>
</dbReference>
<keyword evidence="6" id="KW-1185">Reference proteome</keyword>
<evidence type="ECO:0000256" key="3">
    <source>
        <dbReference type="ARBA" id="ARBA00022840"/>
    </source>
</evidence>
<dbReference type="InterPro" id="IPR050611">
    <property type="entry name" value="ABCF"/>
</dbReference>
<dbReference type="InterPro" id="IPR003593">
    <property type="entry name" value="AAA+_ATPase"/>
</dbReference>
<keyword evidence="3 5" id="KW-0067">ATP-binding</keyword>
<name>A0A1H9Y3Q4_9BACI</name>
<protein>
    <submittedName>
        <fullName evidence="5">Lincosamide and streptogramin A transport system ATP-binding/permease protein</fullName>
    </submittedName>
</protein>
<dbReference type="Pfam" id="PF00005">
    <property type="entry name" value="ABC_tran"/>
    <property type="match status" value="2"/>
</dbReference>
<gene>
    <name evidence="5" type="ORF">SAMN05216389_101168</name>
</gene>
<dbReference type="RefSeq" id="WP_244513297.1">
    <property type="nucleotide sequence ID" value="NZ_FOHE01000001.1"/>
</dbReference>
<organism evidence="5 6">
    <name type="scientific">Oceanobacillus limi</name>
    <dbReference type="NCBI Taxonomy" id="930131"/>
    <lineage>
        <taxon>Bacteria</taxon>
        <taxon>Bacillati</taxon>
        <taxon>Bacillota</taxon>
        <taxon>Bacilli</taxon>
        <taxon>Bacillales</taxon>
        <taxon>Bacillaceae</taxon>
        <taxon>Oceanobacillus</taxon>
    </lineage>
</organism>
<dbReference type="PANTHER" id="PTHR19211:SF95">
    <property type="entry name" value="ABC TRANSPORTER F FAMILY MEMBER 2"/>
    <property type="match status" value="1"/>
</dbReference>
<dbReference type="PANTHER" id="PTHR19211">
    <property type="entry name" value="ATP-BINDING TRANSPORT PROTEIN-RELATED"/>
    <property type="match status" value="1"/>
</dbReference>
<accession>A0A1H9Y3Q4</accession>
<dbReference type="PROSITE" id="PS50893">
    <property type="entry name" value="ABC_TRANSPORTER_2"/>
    <property type="match status" value="1"/>
</dbReference>
<dbReference type="InterPro" id="IPR017871">
    <property type="entry name" value="ABC_transporter-like_CS"/>
</dbReference>
<evidence type="ECO:0000256" key="1">
    <source>
        <dbReference type="ARBA" id="ARBA00022737"/>
    </source>
</evidence>
<evidence type="ECO:0000256" key="2">
    <source>
        <dbReference type="ARBA" id="ARBA00022741"/>
    </source>
</evidence>
<sequence length="482" mass="55577">MTFHYPSMLEPIFENVNVNINENWKLGLVGRNGRGKTAFLRILLDQLEYEGSIQSTLDFKYFPTYPDRAEDVTALEVLLEHNPTIEIWEIERELSYMDLPNDILHKKFQVLSGGEQTKLLFIELFLNENSFSLIDEPTNNLDSHGRQIVGQYLNRKSGFIVTSHDEYFLNQFVDHILAINKSSIDVITGNVDTWKYEKANADRLAKEKNSKLKTEIKRLHDVSRQVGVWGTKKENSTKDAAERRIAAKQMKRSKAIKKRTEEMIEEKQGLIHNVEEISELNMKVSQPRKQVLSFRDFSILREGTPLFQPINMDVHPNDRFFIAGKNGVGKSSLLDFILGKEQLETTGEYHINLPHSDQLSIFSQKNQEDLDHSSFLKQLSAEGKEEYWHLLHQLGIKRGKFSDDSSKNWSSGEQKKAFLAHALLGDNELFIWDEVTNYLDIFIIDQLIDAINSGQPTMIGVDHNEYYVNAIATKKIELKPFL</sequence>
<keyword evidence="1" id="KW-0677">Repeat</keyword>